<keyword evidence="2" id="KW-1185">Reference proteome</keyword>
<gene>
    <name evidence="1" type="ORF">HPP92_006540</name>
</gene>
<comment type="caution">
    <text evidence="1">The sequence shown here is derived from an EMBL/GenBank/DDBJ whole genome shotgun (WGS) entry which is preliminary data.</text>
</comment>
<organism evidence="1 2">
    <name type="scientific">Vanilla planifolia</name>
    <name type="common">Vanilla</name>
    <dbReference type="NCBI Taxonomy" id="51239"/>
    <lineage>
        <taxon>Eukaryota</taxon>
        <taxon>Viridiplantae</taxon>
        <taxon>Streptophyta</taxon>
        <taxon>Embryophyta</taxon>
        <taxon>Tracheophyta</taxon>
        <taxon>Spermatophyta</taxon>
        <taxon>Magnoliopsida</taxon>
        <taxon>Liliopsida</taxon>
        <taxon>Asparagales</taxon>
        <taxon>Orchidaceae</taxon>
        <taxon>Vanilloideae</taxon>
        <taxon>Vanilleae</taxon>
        <taxon>Vanilla</taxon>
    </lineage>
</organism>
<name>A0A835RWR8_VANPL</name>
<evidence type="ECO:0000313" key="2">
    <source>
        <dbReference type="Proteomes" id="UP000636800"/>
    </source>
</evidence>
<sequence length="59" mass="6806">MKLDLKGYEVELLLIYGRFQLSLHHFLQQSVLSSSSDPMVSKDLGDLTMFLAHMTPYYP</sequence>
<dbReference type="Proteomes" id="UP000636800">
    <property type="component" value="Chromosome 2"/>
</dbReference>
<protein>
    <submittedName>
        <fullName evidence="1">Uncharacterized protein</fullName>
    </submittedName>
</protein>
<evidence type="ECO:0000313" key="1">
    <source>
        <dbReference type="EMBL" id="KAG0493142.1"/>
    </source>
</evidence>
<proteinExistence type="predicted"/>
<dbReference type="AlphaFoldDB" id="A0A835RWR8"/>
<dbReference type="EMBL" id="JADCNL010000002">
    <property type="protein sequence ID" value="KAG0493142.1"/>
    <property type="molecule type" value="Genomic_DNA"/>
</dbReference>
<accession>A0A835RWR8</accession>
<dbReference type="OrthoDB" id="429813at2759"/>
<reference evidence="1 2" key="1">
    <citation type="journal article" date="2020" name="Nat. Food">
        <title>A phased Vanilla planifolia genome enables genetic improvement of flavour and production.</title>
        <authorList>
            <person name="Hasing T."/>
            <person name="Tang H."/>
            <person name="Brym M."/>
            <person name="Khazi F."/>
            <person name="Huang T."/>
            <person name="Chambers A.H."/>
        </authorList>
    </citation>
    <scope>NUCLEOTIDE SEQUENCE [LARGE SCALE GENOMIC DNA]</scope>
    <source>
        <tissue evidence="1">Leaf</tissue>
    </source>
</reference>